<sequence length="111" mass="12544">MEPVVRRSYVLLTWQLELRSCTLDSDGILDRVEKPTERLREEEDYGSRGTKTDEDDAQTGGKPEQEDAVTGERKRGRPTDEESRPEQLTPSEDLDDESPGTQRLRHVSGGA</sequence>
<dbReference type="EMBL" id="JANPWB010000016">
    <property type="protein sequence ID" value="KAJ1082838.1"/>
    <property type="molecule type" value="Genomic_DNA"/>
</dbReference>
<proteinExistence type="predicted"/>
<name>A0AAV7KVA6_PLEWA</name>
<protein>
    <submittedName>
        <fullName evidence="2">Uncharacterized protein</fullName>
    </submittedName>
</protein>
<dbReference type="Proteomes" id="UP001066276">
    <property type="component" value="Chromosome 12"/>
</dbReference>
<feature type="region of interest" description="Disordered" evidence="1">
    <location>
        <begin position="24"/>
        <end position="111"/>
    </location>
</feature>
<dbReference type="AlphaFoldDB" id="A0AAV7KVA6"/>
<gene>
    <name evidence="2" type="ORF">NDU88_003003</name>
</gene>
<evidence type="ECO:0000313" key="2">
    <source>
        <dbReference type="EMBL" id="KAJ1082838.1"/>
    </source>
</evidence>
<organism evidence="2 3">
    <name type="scientific">Pleurodeles waltl</name>
    <name type="common">Iberian ribbed newt</name>
    <dbReference type="NCBI Taxonomy" id="8319"/>
    <lineage>
        <taxon>Eukaryota</taxon>
        <taxon>Metazoa</taxon>
        <taxon>Chordata</taxon>
        <taxon>Craniata</taxon>
        <taxon>Vertebrata</taxon>
        <taxon>Euteleostomi</taxon>
        <taxon>Amphibia</taxon>
        <taxon>Batrachia</taxon>
        <taxon>Caudata</taxon>
        <taxon>Salamandroidea</taxon>
        <taxon>Salamandridae</taxon>
        <taxon>Pleurodelinae</taxon>
        <taxon>Pleurodeles</taxon>
    </lineage>
</organism>
<keyword evidence="3" id="KW-1185">Reference proteome</keyword>
<feature type="compositionally biased region" description="Basic and acidic residues" evidence="1">
    <location>
        <begin position="28"/>
        <end position="41"/>
    </location>
</feature>
<reference evidence="2" key="1">
    <citation type="journal article" date="2022" name="bioRxiv">
        <title>Sequencing and chromosome-scale assembly of the giantPleurodeles waltlgenome.</title>
        <authorList>
            <person name="Brown T."/>
            <person name="Elewa A."/>
            <person name="Iarovenko S."/>
            <person name="Subramanian E."/>
            <person name="Araus A.J."/>
            <person name="Petzold A."/>
            <person name="Susuki M."/>
            <person name="Suzuki K.-i.T."/>
            <person name="Hayashi T."/>
            <person name="Toyoda A."/>
            <person name="Oliveira C."/>
            <person name="Osipova E."/>
            <person name="Leigh N.D."/>
            <person name="Simon A."/>
            <person name="Yun M.H."/>
        </authorList>
    </citation>
    <scope>NUCLEOTIDE SEQUENCE</scope>
    <source>
        <strain evidence="2">20211129_DDA</strain>
        <tissue evidence="2">Liver</tissue>
    </source>
</reference>
<evidence type="ECO:0000256" key="1">
    <source>
        <dbReference type="SAM" id="MobiDB-lite"/>
    </source>
</evidence>
<feature type="compositionally biased region" description="Basic and acidic residues" evidence="1">
    <location>
        <begin position="70"/>
        <end position="85"/>
    </location>
</feature>
<evidence type="ECO:0000313" key="3">
    <source>
        <dbReference type="Proteomes" id="UP001066276"/>
    </source>
</evidence>
<comment type="caution">
    <text evidence="2">The sequence shown here is derived from an EMBL/GenBank/DDBJ whole genome shotgun (WGS) entry which is preliminary data.</text>
</comment>
<accession>A0AAV7KVA6</accession>